<feature type="binding site" evidence="15">
    <location>
        <position position="264"/>
    </location>
    <ligand>
        <name>substrate</name>
    </ligand>
</feature>
<evidence type="ECO:0000256" key="11">
    <source>
        <dbReference type="ARBA" id="ARBA00073968"/>
    </source>
</evidence>
<evidence type="ECO:0000256" key="2">
    <source>
        <dbReference type="ARBA" id="ARBA00001832"/>
    </source>
</evidence>
<feature type="compositionally biased region" description="Acidic residues" evidence="16">
    <location>
        <begin position="642"/>
        <end position="654"/>
    </location>
</feature>
<comment type="subcellular location">
    <subcellularLocation>
        <location evidence="3">Nucleus</location>
    </subcellularLocation>
</comment>
<keyword evidence="7" id="KW-0413">Isomerase</keyword>
<dbReference type="CDD" id="cd02568">
    <property type="entry name" value="PseudoU_synth_PUS1_PUS2"/>
    <property type="match status" value="1"/>
</dbReference>
<name>A0A9W9P0A7_9EURO</name>
<feature type="region of interest" description="Disordered" evidence="16">
    <location>
        <begin position="340"/>
        <end position="390"/>
    </location>
</feature>
<dbReference type="GO" id="GO:1990481">
    <property type="term" value="P:mRNA pseudouridine synthesis"/>
    <property type="evidence" value="ECO:0007669"/>
    <property type="project" value="TreeGrafter"/>
</dbReference>
<dbReference type="InterPro" id="IPR020094">
    <property type="entry name" value="TruA/RsuA/RluB/E/F_N"/>
</dbReference>
<reference evidence="18" key="1">
    <citation type="submission" date="2022-11" db="EMBL/GenBank/DDBJ databases">
        <authorList>
            <person name="Petersen C."/>
        </authorList>
    </citation>
    <scope>NUCLEOTIDE SEQUENCE</scope>
    <source>
        <strain evidence="18">IBT 19713</strain>
    </source>
</reference>
<dbReference type="Gene3D" id="3.30.70.580">
    <property type="entry name" value="Pseudouridine synthase I, catalytic domain, N-terminal subdomain"/>
    <property type="match status" value="1"/>
</dbReference>
<keyword evidence="19" id="KW-1185">Reference proteome</keyword>
<dbReference type="OrthoDB" id="10256309at2759"/>
<evidence type="ECO:0000256" key="10">
    <source>
        <dbReference type="ARBA" id="ARBA00053072"/>
    </source>
</evidence>
<dbReference type="Pfam" id="PF01416">
    <property type="entry name" value="PseudoU_synth_1"/>
    <property type="match status" value="1"/>
</dbReference>
<dbReference type="InterPro" id="IPR041708">
    <property type="entry name" value="PUS1/PUS2-like"/>
</dbReference>
<dbReference type="InterPro" id="IPR020095">
    <property type="entry name" value="PsdUridine_synth_TruA_C"/>
</dbReference>
<dbReference type="FunFam" id="3.30.70.660:FF:000002">
    <property type="entry name" value="tRNA pseudouridine synthase"/>
    <property type="match status" value="1"/>
</dbReference>
<dbReference type="Proteomes" id="UP001150941">
    <property type="component" value="Unassembled WGS sequence"/>
</dbReference>
<accession>A0A9W9P0A7</accession>
<organism evidence="18 19">
    <name type="scientific">Penicillium chermesinum</name>
    <dbReference type="NCBI Taxonomy" id="63820"/>
    <lineage>
        <taxon>Eukaryota</taxon>
        <taxon>Fungi</taxon>
        <taxon>Dikarya</taxon>
        <taxon>Ascomycota</taxon>
        <taxon>Pezizomycotina</taxon>
        <taxon>Eurotiomycetes</taxon>
        <taxon>Eurotiomycetidae</taxon>
        <taxon>Eurotiales</taxon>
        <taxon>Aspergillaceae</taxon>
        <taxon>Penicillium</taxon>
    </lineage>
</organism>
<evidence type="ECO:0000256" key="1">
    <source>
        <dbReference type="ARBA" id="ARBA00001166"/>
    </source>
</evidence>
<evidence type="ECO:0000256" key="6">
    <source>
        <dbReference type="ARBA" id="ARBA00022694"/>
    </source>
</evidence>
<dbReference type="GO" id="GO:0003723">
    <property type="term" value="F:RNA binding"/>
    <property type="evidence" value="ECO:0007669"/>
    <property type="project" value="InterPro"/>
</dbReference>
<evidence type="ECO:0000256" key="8">
    <source>
        <dbReference type="ARBA" id="ARBA00023242"/>
    </source>
</evidence>
<evidence type="ECO:0000256" key="7">
    <source>
        <dbReference type="ARBA" id="ARBA00023235"/>
    </source>
</evidence>
<feature type="domain" description="Pseudouridine synthase I TruA alpha/beta" evidence="17">
    <location>
        <begin position="429"/>
        <end position="533"/>
    </location>
</feature>
<evidence type="ECO:0000256" key="4">
    <source>
        <dbReference type="ARBA" id="ARBA00009375"/>
    </source>
</evidence>
<evidence type="ECO:0000256" key="14">
    <source>
        <dbReference type="PIRSR" id="PIRSR641708-1"/>
    </source>
</evidence>
<evidence type="ECO:0000256" key="12">
    <source>
        <dbReference type="ARBA" id="ARBA00079072"/>
    </source>
</evidence>
<dbReference type="FunFam" id="3.30.70.580:FF:000002">
    <property type="entry name" value="tRNA pseudouridine synthase"/>
    <property type="match status" value="1"/>
</dbReference>
<evidence type="ECO:0000256" key="5">
    <source>
        <dbReference type="ARBA" id="ARBA00022664"/>
    </source>
</evidence>
<keyword evidence="8" id="KW-0539">Nucleus</keyword>
<dbReference type="GO" id="GO:0031120">
    <property type="term" value="P:snRNA pseudouridine synthesis"/>
    <property type="evidence" value="ECO:0007669"/>
    <property type="project" value="UniProtKB-ARBA"/>
</dbReference>
<dbReference type="AlphaFoldDB" id="A0A9W9P0A7"/>
<evidence type="ECO:0000313" key="18">
    <source>
        <dbReference type="EMBL" id="KAJ5232997.1"/>
    </source>
</evidence>
<dbReference type="GO" id="GO:0005634">
    <property type="term" value="C:nucleus"/>
    <property type="evidence" value="ECO:0007669"/>
    <property type="project" value="UniProtKB-SubCell"/>
</dbReference>
<dbReference type="EMBL" id="JAPQKS010000004">
    <property type="protein sequence ID" value="KAJ5232997.1"/>
    <property type="molecule type" value="Genomic_DNA"/>
</dbReference>
<comment type="function">
    <text evidence="10">Formation of pseudouridine at positions 27 and 28 in the anticodon stem and loop of transfer RNAs; at positions 34 and 36 of intron-containing precursor tRNA(Ile) and at position 35 in the intron-containing tRNA(Tyr). Catalyzes pseudouridylation at position 44 in U2 snRNA. Also catalyzes pseudouridylation of mRNAs.</text>
</comment>
<evidence type="ECO:0000259" key="17">
    <source>
        <dbReference type="Pfam" id="PF01416"/>
    </source>
</evidence>
<comment type="catalytic activity">
    <reaction evidence="1">
        <text>a uridine in mRNA = a pseudouridine in mRNA</text>
        <dbReference type="Rhea" id="RHEA:56644"/>
        <dbReference type="Rhea" id="RHEA-COMP:14658"/>
        <dbReference type="Rhea" id="RHEA-COMP:14659"/>
        <dbReference type="ChEBI" id="CHEBI:65314"/>
        <dbReference type="ChEBI" id="CHEBI:65315"/>
    </reaction>
</comment>
<evidence type="ECO:0000256" key="16">
    <source>
        <dbReference type="SAM" id="MobiDB-lite"/>
    </source>
</evidence>
<evidence type="ECO:0000313" key="19">
    <source>
        <dbReference type="Proteomes" id="UP001150941"/>
    </source>
</evidence>
<dbReference type="InterPro" id="IPR001406">
    <property type="entry name" value="PsdUridine_synth_TruA"/>
</dbReference>
<dbReference type="NCBIfam" id="TIGR00071">
    <property type="entry name" value="hisT_truA"/>
    <property type="match status" value="1"/>
</dbReference>
<feature type="active site" description="Nucleophile" evidence="14">
    <location>
        <position position="208"/>
    </location>
</feature>
<dbReference type="GO" id="GO:0031119">
    <property type="term" value="P:tRNA pseudouridine synthesis"/>
    <property type="evidence" value="ECO:0007669"/>
    <property type="project" value="InterPro"/>
</dbReference>
<comment type="catalytic activity">
    <reaction evidence="2">
        <text>uridine in snRNA = pseudouridine in snRNA</text>
        <dbReference type="Rhea" id="RHEA:51124"/>
        <dbReference type="Rhea" id="RHEA-COMP:12891"/>
        <dbReference type="Rhea" id="RHEA-COMP:12892"/>
        <dbReference type="ChEBI" id="CHEBI:65314"/>
        <dbReference type="ChEBI" id="CHEBI:65315"/>
    </reaction>
</comment>
<dbReference type="PANTHER" id="PTHR11142:SF4">
    <property type="entry name" value="PSEUDOURIDYLATE SYNTHASE 1 HOMOLOG"/>
    <property type="match status" value="1"/>
</dbReference>
<dbReference type="RefSeq" id="XP_058330989.1">
    <property type="nucleotide sequence ID" value="XM_058475249.1"/>
</dbReference>
<reference evidence="18" key="2">
    <citation type="journal article" date="2023" name="IMA Fungus">
        <title>Comparative genomic study of the Penicillium genus elucidates a diverse pangenome and 15 lateral gene transfer events.</title>
        <authorList>
            <person name="Petersen C."/>
            <person name="Sorensen T."/>
            <person name="Nielsen M.R."/>
            <person name="Sondergaard T.E."/>
            <person name="Sorensen J.L."/>
            <person name="Fitzpatrick D.A."/>
            <person name="Frisvad J.C."/>
            <person name="Nielsen K.L."/>
        </authorList>
    </citation>
    <scope>NUCLEOTIDE SEQUENCE</scope>
    <source>
        <strain evidence="18">IBT 19713</strain>
    </source>
</reference>
<comment type="catalytic activity">
    <reaction evidence="9">
        <text>a uridine in tRNA = a pseudouridine in tRNA</text>
        <dbReference type="Rhea" id="RHEA:54572"/>
        <dbReference type="Rhea" id="RHEA-COMP:13339"/>
        <dbReference type="Rhea" id="RHEA-COMP:13934"/>
        <dbReference type="ChEBI" id="CHEBI:65314"/>
        <dbReference type="ChEBI" id="CHEBI:65315"/>
    </reaction>
</comment>
<dbReference type="InterPro" id="IPR020103">
    <property type="entry name" value="PsdUridine_synth_cat_dom_sf"/>
</dbReference>
<evidence type="ECO:0000256" key="13">
    <source>
        <dbReference type="ARBA" id="ARBA00080858"/>
    </source>
</evidence>
<dbReference type="GO" id="GO:0006397">
    <property type="term" value="P:mRNA processing"/>
    <property type="evidence" value="ECO:0007669"/>
    <property type="project" value="UniProtKB-KW"/>
</dbReference>
<evidence type="ECO:0000256" key="9">
    <source>
        <dbReference type="ARBA" id="ARBA00036943"/>
    </source>
</evidence>
<proteinExistence type="inferred from homology"/>
<evidence type="ECO:0000256" key="15">
    <source>
        <dbReference type="PIRSR" id="PIRSR641708-2"/>
    </source>
</evidence>
<dbReference type="PANTHER" id="PTHR11142">
    <property type="entry name" value="PSEUDOURIDYLATE SYNTHASE"/>
    <property type="match status" value="1"/>
</dbReference>
<dbReference type="InterPro" id="IPR020097">
    <property type="entry name" value="PsdUridine_synth_TruA_a/b_dom"/>
</dbReference>
<sequence length="654" mass="73111">MPKKSLRPVGARQAALAFIFMLSSTFRWHNFSKVVLRPGSAVSGSYSQLVSAVGSSVRSYHTKFNQPAPLSEIFNRIPWPTTREEKEELVAGVRTAIWDAPSGDKRERLERQSEAKRRKIENGEGDVLPVYATQFSAEEIAAEERRPKKKVALMLGYSGTGYSGMQLNTDRKTIEGDLFAALVAAGAISKANASDPKKSSFVRCARTDKGVHAAGNVVSLKMIVEDKDIIKKVNDVLSPQIRVWGYELTTSSFSCYNLCDSRIYEYLMPSHCLLPPHPSTFMGKKIVQLAEKEGELEAVQARQAEVADYWEKVDEKFIKPILEKLPEDVREIVQNSLFAKEEEEAVSGQKSDDATPTTKPSAQEEPPNRSADGPAPPTDAGNPKPSEMDPRQLLVFDTIKAIKAAYMTARREYRAPATRINRLQECLDKYIGTRNFHNYTVQKTFKDPSAKRQIKSFKVNPEPIIINGTEWLSLKVHGQSFMMHQIRKMVAMAVMITRSGCTPERILESYKSDRIAIPKAPSLGLLLERPIFDSYNEKAKTLGRDPVGFEKYTAEMEEFKQREIYDRIFREEEQTSAFGNFFNHIDHFPADFFLYVTSGGIKATQQVAAAPSQATPKPETESKPTAANAGKSENDVLAAVEVESEDEANPTEDS</sequence>
<dbReference type="GeneID" id="83202552"/>
<keyword evidence="5" id="KW-0507">mRNA processing</keyword>
<dbReference type="SUPFAM" id="SSF55120">
    <property type="entry name" value="Pseudouridine synthase"/>
    <property type="match status" value="1"/>
</dbReference>
<comment type="caution">
    <text evidence="18">The sequence shown here is derived from an EMBL/GenBank/DDBJ whole genome shotgun (WGS) entry which is preliminary data.</text>
</comment>
<evidence type="ECO:0000256" key="3">
    <source>
        <dbReference type="ARBA" id="ARBA00004123"/>
    </source>
</evidence>
<protein>
    <recommendedName>
        <fullName evidence="11">tRNA pseudouridine synthase 1</fullName>
    </recommendedName>
    <alternativeName>
        <fullName evidence="12">tRNA pseudouridylate synthase 1</fullName>
    </alternativeName>
    <alternativeName>
        <fullName evidence="13">tRNA-uridine isomerase 1</fullName>
    </alternativeName>
</protein>
<dbReference type="GO" id="GO:0009982">
    <property type="term" value="F:pseudouridine synthase activity"/>
    <property type="evidence" value="ECO:0007669"/>
    <property type="project" value="InterPro"/>
</dbReference>
<comment type="similarity">
    <text evidence="4">Belongs to the tRNA pseudouridine synthase TruA family.</text>
</comment>
<feature type="region of interest" description="Disordered" evidence="16">
    <location>
        <begin position="608"/>
        <end position="654"/>
    </location>
</feature>
<gene>
    <name evidence="18" type="ORF">N7468_005953</name>
</gene>
<keyword evidence="6" id="KW-0819">tRNA processing</keyword>
<dbReference type="Gene3D" id="3.30.70.660">
    <property type="entry name" value="Pseudouridine synthase I, catalytic domain, C-terminal subdomain"/>
    <property type="match status" value="1"/>
</dbReference>